<sequence length="160" mass="18603">MELIADITFHSVFPDKELVKEKEVIIDEINSYKDSPAELIFDDFEELLYPNHPIGRNILGTPEALKSFTREDIFRFIQSNYHTDQIVFCSVGQKDFKKVVKLAEKYFGEIPENRRVVKRKPVLSHAPRIVRIDKDTYQSHVVIGGVVYDYNHPSDWGCIC</sequence>
<dbReference type="PANTHER" id="PTHR11851:SF49">
    <property type="entry name" value="MITOCHONDRIAL-PROCESSING PEPTIDASE SUBUNIT ALPHA"/>
    <property type="match status" value="1"/>
</dbReference>
<feature type="domain" description="Peptidase M16 C-terminal" evidence="2">
    <location>
        <begin position="67"/>
        <end position="154"/>
    </location>
</feature>
<dbReference type="Gene3D" id="3.30.830.10">
    <property type="entry name" value="Metalloenzyme, LuxS/M16 peptidase-like"/>
    <property type="match status" value="1"/>
</dbReference>
<dbReference type="InterPro" id="IPR011249">
    <property type="entry name" value="Metalloenz_LuxS/M16"/>
</dbReference>
<keyword evidence="4" id="KW-1185">Reference proteome</keyword>
<dbReference type="EMBL" id="BAMD01000029">
    <property type="protein sequence ID" value="GAF03714.1"/>
    <property type="molecule type" value="Genomic_DNA"/>
</dbReference>
<dbReference type="InterPro" id="IPR050361">
    <property type="entry name" value="MPP/UQCRC_Complex"/>
</dbReference>
<evidence type="ECO:0000313" key="4">
    <source>
        <dbReference type="Proteomes" id="UP000019402"/>
    </source>
</evidence>
<dbReference type="PANTHER" id="PTHR11851">
    <property type="entry name" value="METALLOPROTEASE"/>
    <property type="match status" value="1"/>
</dbReference>
<dbReference type="SUPFAM" id="SSF63411">
    <property type="entry name" value="LuxS/MPP-like metallohydrolase"/>
    <property type="match status" value="1"/>
</dbReference>
<comment type="similarity">
    <text evidence="1">Belongs to the peptidase M16 family.</text>
</comment>
<evidence type="ECO:0000313" key="3">
    <source>
        <dbReference type="EMBL" id="GAF03714.1"/>
    </source>
</evidence>
<dbReference type="Pfam" id="PF05193">
    <property type="entry name" value="Peptidase_M16_C"/>
    <property type="match status" value="1"/>
</dbReference>
<comment type="caution">
    <text evidence="3">The sequence shown here is derived from an EMBL/GenBank/DDBJ whole genome shotgun (WGS) entry which is preliminary data.</text>
</comment>
<protein>
    <submittedName>
        <fullName evidence="3">Peptidase M16 inactive domain protein</fullName>
    </submittedName>
</protein>
<dbReference type="AlphaFoldDB" id="W7YMT7"/>
<dbReference type="Proteomes" id="UP000019402">
    <property type="component" value="Unassembled WGS sequence"/>
</dbReference>
<name>W7YMT7_9BACT</name>
<evidence type="ECO:0000259" key="2">
    <source>
        <dbReference type="Pfam" id="PF05193"/>
    </source>
</evidence>
<organism evidence="3 4">
    <name type="scientific">Saccharicrinis fermentans DSM 9555 = JCM 21142</name>
    <dbReference type="NCBI Taxonomy" id="869213"/>
    <lineage>
        <taxon>Bacteria</taxon>
        <taxon>Pseudomonadati</taxon>
        <taxon>Bacteroidota</taxon>
        <taxon>Bacteroidia</taxon>
        <taxon>Marinilabiliales</taxon>
        <taxon>Marinilabiliaceae</taxon>
        <taxon>Saccharicrinis</taxon>
    </lineage>
</organism>
<dbReference type="GO" id="GO:0046872">
    <property type="term" value="F:metal ion binding"/>
    <property type="evidence" value="ECO:0007669"/>
    <property type="project" value="InterPro"/>
</dbReference>
<proteinExistence type="inferred from homology"/>
<dbReference type="InterPro" id="IPR007863">
    <property type="entry name" value="Peptidase_M16_C"/>
</dbReference>
<dbReference type="STRING" id="869213.GCA_000517085_02714"/>
<gene>
    <name evidence="3" type="ORF">JCM21142_62395</name>
</gene>
<evidence type="ECO:0000256" key="1">
    <source>
        <dbReference type="ARBA" id="ARBA00007261"/>
    </source>
</evidence>
<reference evidence="3 4" key="1">
    <citation type="journal article" date="2014" name="Genome Announc.">
        <title>Draft Genome Sequence of Cytophaga fermentans JCM 21142T, a Facultative Anaerobe Isolated from Marine Mud.</title>
        <authorList>
            <person name="Starns D."/>
            <person name="Oshima K."/>
            <person name="Suda W."/>
            <person name="Iino T."/>
            <person name="Yuki M."/>
            <person name="Inoue J."/>
            <person name="Kitamura K."/>
            <person name="Iida T."/>
            <person name="Darby A."/>
            <person name="Hattori M."/>
            <person name="Ohkuma M."/>
        </authorList>
    </citation>
    <scope>NUCLEOTIDE SEQUENCE [LARGE SCALE GENOMIC DNA]</scope>
    <source>
        <strain evidence="3 4">JCM 21142</strain>
    </source>
</reference>
<accession>W7YMT7</accession>
<dbReference type="eggNOG" id="COG0612">
    <property type="taxonomic scope" value="Bacteria"/>
</dbReference>